<name>A0A8I6RD01_CIMLE</name>
<protein>
    <recommendedName>
        <fullName evidence="4">CPR type cuticle protein</fullName>
    </recommendedName>
</protein>
<dbReference type="RefSeq" id="XP_014242891.1">
    <property type="nucleotide sequence ID" value="XM_014387405.1"/>
</dbReference>
<feature type="signal peptide" evidence="1">
    <location>
        <begin position="1"/>
        <end position="17"/>
    </location>
</feature>
<dbReference type="EnsemblMetazoa" id="XM_014387405.1">
    <property type="protein sequence ID" value="XP_014242891.1"/>
    <property type="gene ID" value="LOC106662949"/>
</dbReference>
<evidence type="ECO:0008006" key="4">
    <source>
        <dbReference type="Google" id="ProtNLM"/>
    </source>
</evidence>
<evidence type="ECO:0000256" key="1">
    <source>
        <dbReference type="SAM" id="SignalP"/>
    </source>
</evidence>
<dbReference type="OMA" id="VTATRNQ"/>
<reference evidence="2" key="1">
    <citation type="submission" date="2022-01" db="UniProtKB">
        <authorList>
            <consortium name="EnsemblMetazoa"/>
        </authorList>
    </citation>
    <scope>IDENTIFICATION</scope>
</reference>
<dbReference type="AlphaFoldDB" id="A0A8I6RD01"/>
<dbReference type="GeneID" id="106662949"/>
<accession>A0A8I6RD01</accession>
<evidence type="ECO:0000313" key="2">
    <source>
        <dbReference type="EnsemblMetazoa" id="XP_014242891.1"/>
    </source>
</evidence>
<dbReference type="KEGG" id="clec:106662949"/>
<keyword evidence="3" id="KW-1185">Reference proteome</keyword>
<evidence type="ECO:0000313" key="3">
    <source>
        <dbReference type="Proteomes" id="UP000494040"/>
    </source>
</evidence>
<keyword evidence="1" id="KW-0732">Signal</keyword>
<feature type="chain" id="PRO_5035257355" description="CPR type cuticle protein" evidence="1">
    <location>
        <begin position="18"/>
        <end position="102"/>
    </location>
</feature>
<organism evidence="2 3">
    <name type="scientific">Cimex lectularius</name>
    <name type="common">Bed bug</name>
    <name type="synonym">Acanthia lectularia</name>
    <dbReference type="NCBI Taxonomy" id="79782"/>
    <lineage>
        <taxon>Eukaryota</taxon>
        <taxon>Metazoa</taxon>
        <taxon>Ecdysozoa</taxon>
        <taxon>Arthropoda</taxon>
        <taxon>Hexapoda</taxon>
        <taxon>Insecta</taxon>
        <taxon>Pterygota</taxon>
        <taxon>Neoptera</taxon>
        <taxon>Paraneoptera</taxon>
        <taxon>Hemiptera</taxon>
        <taxon>Heteroptera</taxon>
        <taxon>Panheteroptera</taxon>
        <taxon>Cimicomorpha</taxon>
        <taxon>Cimicidae</taxon>
        <taxon>Cimex</taxon>
    </lineage>
</organism>
<dbReference type="Proteomes" id="UP000494040">
    <property type="component" value="Unassembled WGS sequence"/>
</dbReference>
<proteinExistence type="predicted"/>
<sequence>MLVLLVIVAVLAAVASAASGLVAPAPLLHAAPAAPFVTAHSSQVVTRNHNGVVAPLVPAAPLAAYLAPAPLSYAAAPFPAPVHPLGTGVAPFFPPAHQGLVF</sequence>